<dbReference type="InterPro" id="IPR036390">
    <property type="entry name" value="WH_DNA-bd_sf"/>
</dbReference>
<gene>
    <name evidence="2" type="ORF">J0A67_20950</name>
</gene>
<dbReference type="Gene3D" id="1.10.10.10">
    <property type="entry name" value="Winged helix-like DNA-binding domain superfamily/Winged helix DNA-binding domain"/>
    <property type="match status" value="1"/>
</dbReference>
<evidence type="ECO:0000259" key="1">
    <source>
        <dbReference type="Pfam" id="PF03551"/>
    </source>
</evidence>
<dbReference type="EMBL" id="JAFKCW010000005">
    <property type="protein sequence ID" value="MBN7803357.1"/>
    <property type="molecule type" value="Genomic_DNA"/>
</dbReference>
<dbReference type="InterPro" id="IPR005149">
    <property type="entry name" value="Tscrpt_reg_PadR_N"/>
</dbReference>
<dbReference type="SUPFAM" id="SSF46785">
    <property type="entry name" value="Winged helix' DNA-binding domain"/>
    <property type="match status" value="1"/>
</dbReference>
<sequence>MAQHSLGEFEELVLLMVAALHDEAYGVSILSGLEKELGKSLNISAVHVALKRMEEKDFVKSRFGGITEDRGGRRKKYYVITALGKRVLDEQFALRSNIYNRIPKISFG</sequence>
<evidence type="ECO:0000313" key="2">
    <source>
        <dbReference type="EMBL" id="MBN7803357.1"/>
    </source>
</evidence>
<dbReference type="InterPro" id="IPR036388">
    <property type="entry name" value="WH-like_DNA-bd_sf"/>
</dbReference>
<comment type="caution">
    <text evidence="2">The sequence shown here is derived from an EMBL/GenBank/DDBJ whole genome shotgun (WGS) entry which is preliminary data.</text>
</comment>
<reference evidence="2 3" key="1">
    <citation type="submission" date="2021-03" db="EMBL/GenBank/DDBJ databases">
        <title>novel species isolated from a fishpond in China.</title>
        <authorList>
            <person name="Lu H."/>
            <person name="Cai Z."/>
        </authorList>
    </citation>
    <scope>NUCLEOTIDE SEQUENCE [LARGE SCALE GENOMIC DNA]</scope>
    <source>
        <strain evidence="2 3">JCM 31546</strain>
    </source>
</reference>
<organism evidence="2 3">
    <name type="scientific">Algoriphagus aestuariicola</name>
    <dbReference type="NCBI Taxonomy" id="1852016"/>
    <lineage>
        <taxon>Bacteria</taxon>
        <taxon>Pseudomonadati</taxon>
        <taxon>Bacteroidota</taxon>
        <taxon>Cytophagia</taxon>
        <taxon>Cytophagales</taxon>
        <taxon>Cyclobacteriaceae</taxon>
        <taxon>Algoriphagus</taxon>
    </lineage>
</organism>
<dbReference type="Pfam" id="PF03551">
    <property type="entry name" value="PadR"/>
    <property type="match status" value="1"/>
</dbReference>
<feature type="domain" description="Transcription regulator PadR N-terminal" evidence="1">
    <location>
        <begin position="15"/>
        <end position="89"/>
    </location>
</feature>
<evidence type="ECO:0000313" key="3">
    <source>
        <dbReference type="Proteomes" id="UP000664698"/>
    </source>
</evidence>
<proteinExistence type="predicted"/>
<protein>
    <submittedName>
        <fullName evidence="2">PadR family transcriptional regulator</fullName>
    </submittedName>
</protein>
<dbReference type="Proteomes" id="UP000664698">
    <property type="component" value="Unassembled WGS sequence"/>
</dbReference>
<keyword evidence="3" id="KW-1185">Reference proteome</keyword>
<name>A0ABS3BVQ8_9BACT</name>
<accession>A0ABS3BVQ8</accession>
<dbReference type="RefSeq" id="WP_206571347.1">
    <property type="nucleotide sequence ID" value="NZ_JAFKCW010000005.1"/>
</dbReference>